<dbReference type="PANTHER" id="PTHR13832:SF589">
    <property type="entry name" value="[PYRUVATE DEHYDROGENASE [ACETYL-TRANSFERRING]]-PHOSPHATASE 2, MITOCHONDRIAL"/>
    <property type="match status" value="1"/>
</dbReference>
<evidence type="ECO:0000259" key="1">
    <source>
        <dbReference type="PROSITE" id="PS51746"/>
    </source>
</evidence>
<dbReference type="SMART" id="SM00332">
    <property type="entry name" value="PP2Cc"/>
    <property type="match status" value="1"/>
</dbReference>
<dbReference type="Pfam" id="PF00481">
    <property type="entry name" value="PP2C"/>
    <property type="match status" value="1"/>
</dbReference>
<dbReference type="AlphaFoldDB" id="A0A4Q0A0F0"/>
<keyword evidence="3" id="KW-1185">Reference proteome</keyword>
<dbReference type="EMBL" id="ML002290">
    <property type="protein sequence ID" value="RKP39198.1"/>
    <property type="molecule type" value="Genomic_DNA"/>
</dbReference>
<dbReference type="SUPFAM" id="SSF81606">
    <property type="entry name" value="PP2C-like"/>
    <property type="match status" value="1"/>
</dbReference>
<reference evidence="3" key="1">
    <citation type="journal article" date="2018" name="Nat. Microbiol.">
        <title>Leveraging single-cell genomics to expand the fungal tree of life.</title>
        <authorList>
            <person name="Ahrendt S.R."/>
            <person name="Quandt C.A."/>
            <person name="Ciobanu D."/>
            <person name="Clum A."/>
            <person name="Salamov A."/>
            <person name="Andreopoulos B."/>
            <person name="Cheng J.F."/>
            <person name="Woyke T."/>
            <person name="Pelin A."/>
            <person name="Henrissat B."/>
            <person name="Reynolds N.K."/>
            <person name="Benny G.L."/>
            <person name="Smith M.E."/>
            <person name="James T.Y."/>
            <person name="Grigoriev I.V."/>
        </authorList>
    </citation>
    <scope>NUCLEOTIDE SEQUENCE [LARGE SCALE GENOMIC DNA]</scope>
    <source>
        <strain evidence="3">RSA 468</strain>
    </source>
</reference>
<dbReference type="Gene3D" id="3.60.40.10">
    <property type="entry name" value="PPM-type phosphatase domain"/>
    <property type="match status" value="1"/>
</dbReference>
<proteinExistence type="predicted"/>
<organism evidence="2 3">
    <name type="scientific">Dimargaris cristalligena</name>
    <dbReference type="NCBI Taxonomy" id="215637"/>
    <lineage>
        <taxon>Eukaryota</taxon>
        <taxon>Fungi</taxon>
        <taxon>Fungi incertae sedis</taxon>
        <taxon>Zoopagomycota</taxon>
        <taxon>Kickxellomycotina</taxon>
        <taxon>Dimargaritomycetes</taxon>
        <taxon>Dimargaritales</taxon>
        <taxon>Dimargaritaceae</taxon>
        <taxon>Dimargaris</taxon>
    </lineage>
</organism>
<dbReference type="PROSITE" id="PS51746">
    <property type="entry name" value="PPM_2"/>
    <property type="match status" value="1"/>
</dbReference>
<feature type="non-terminal residue" evidence="2">
    <location>
        <position position="1"/>
    </location>
</feature>
<evidence type="ECO:0000313" key="3">
    <source>
        <dbReference type="Proteomes" id="UP000268162"/>
    </source>
</evidence>
<gene>
    <name evidence="2" type="ORF">BJ085DRAFT_11047</name>
</gene>
<sequence length="269" mass="29470">IFLRHGGARCADYLTANLHRNLEAVSVADLPPVLAYFQHQNPQWRSYTPNNLANMAIIPPESLTSLAPLSLPERLTLGYLYTDRNLLSGSAGDDGSTAATVLLESLDNAPFWATDRLRLTSANVGDTRIIVCDAQTGKARELSLDHHPSDPQEYERIQHYGGYVDSDAFGEFMAMGQAANTRSFGDRQLKSFGVLAEPTIFQNTFRRHELAFMVLVTDGITSVLDNQSIVDLIRPYRDPTQAAIAVVNAAEKSGSSDNMTAMVVALPGW</sequence>
<dbReference type="Proteomes" id="UP000268162">
    <property type="component" value="Unassembled WGS sequence"/>
</dbReference>
<dbReference type="GO" id="GO:0004722">
    <property type="term" value="F:protein serine/threonine phosphatase activity"/>
    <property type="evidence" value="ECO:0007669"/>
    <property type="project" value="InterPro"/>
</dbReference>
<dbReference type="PANTHER" id="PTHR13832">
    <property type="entry name" value="PROTEIN PHOSPHATASE 2C"/>
    <property type="match status" value="1"/>
</dbReference>
<dbReference type="CDD" id="cd00143">
    <property type="entry name" value="PP2Cc"/>
    <property type="match status" value="1"/>
</dbReference>
<dbReference type="InterPro" id="IPR001932">
    <property type="entry name" value="PPM-type_phosphatase-like_dom"/>
</dbReference>
<dbReference type="InterPro" id="IPR015655">
    <property type="entry name" value="PP2C"/>
</dbReference>
<protein>
    <submittedName>
        <fullName evidence="2">Phosphatase 2C-like domain-containing protein</fullName>
    </submittedName>
</protein>
<dbReference type="STRING" id="215637.A0A4Q0A0F0"/>
<name>A0A4Q0A0F0_9FUNG</name>
<evidence type="ECO:0000313" key="2">
    <source>
        <dbReference type="EMBL" id="RKP39198.1"/>
    </source>
</evidence>
<feature type="domain" description="PPM-type phosphatase" evidence="1">
    <location>
        <begin position="1"/>
        <end position="266"/>
    </location>
</feature>
<accession>A0A4Q0A0F0</accession>
<feature type="non-terminal residue" evidence="2">
    <location>
        <position position="269"/>
    </location>
</feature>
<dbReference type="InterPro" id="IPR036457">
    <property type="entry name" value="PPM-type-like_dom_sf"/>
</dbReference>